<dbReference type="InterPro" id="IPR021018">
    <property type="entry name" value="Mediator_Med29_met"/>
</dbReference>
<dbReference type="PANTHER" id="PTHR28314">
    <property type="entry name" value="MEDIATOR OF RNA POLYMERASE II TRANSCRIPTION SUBUNIT 29"/>
    <property type="match status" value="1"/>
</dbReference>
<dbReference type="PANTHER" id="PTHR28314:SF1">
    <property type="entry name" value="MEDIATOR OF RNA POLYMERASE II TRANSCRIPTION SUBUNIT 29"/>
    <property type="match status" value="1"/>
</dbReference>
<evidence type="ECO:0000256" key="4">
    <source>
        <dbReference type="ARBA" id="ARBA00023015"/>
    </source>
</evidence>
<dbReference type="AlphaFoldDB" id="A0A7I8W807"/>
<name>A0A7I8W807_9ANNE</name>
<keyword evidence="4" id="KW-0805">Transcription regulation</keyword>
<dbReference type="Pfam" id="PF11568">
    <property type="entry name" value="Med29"/>
    <property type="match status" value="1"/>
</dbReference>
<evidence type="ECO:0000256" key="7">
    <source>
        <dbReference type="ARBA" id="ARBA00031963"/>
    </source>
</evidence>
<gene>
    <name evidence="8" type="ORF">DGYR_LOCUS10823</name>
</gene>
<reference evidence="8 9" key="1">
    <citation type="submission" date="2020-08" db="EMBL/GenBank/DDBJ databases">
        <authorList>
            <person name="Hejnol A."/>
        </authorList>
    </citation>
    <scope>NUCLEOTIDE SEQUENCE [LARGE SCALE GENOMIC DNA]</scope>
</reference>
<dbReference type="GO" id="GO:0016592">
    <property type="term" value="C:mediator complex"/>
    <property type="evidence" value="ECO:0007669"/>
    <property type="project" value="InterPro"/>
</dbReference>
<dbReference type="OrthoDB" id="6366949at2759"/>
<comment type="similarity">
    <text evidence="2">Belongs to the Mediator complex subunit 29 family.</text>
</comment>
<dbReference type="Proteomes" id="UP000549394">
    <property type="component" value="Unassembled WGS sequence"/>
</dbReference>
<dbReference type="GO" id="GO:0003712">
    <property type="term" value="F:transcription coregulator activity"/>
    <property type="evidence" value="ECO:0007669"/>
    <property type="project" value="TreeGrafter"/>
</dbReference>
<comment type="subcellular location">
    <subcellularLocation>
        <location evidence="1">Nucleus</location>
    </subcellularLocation>
</comment>
<evidence type="ECO:0000256" key="6">
    <source>
        <dbReference type="ARBA" id="ARBA00023242"/>
    </source>
</evidence>
<keyword evidence="5" id="KW-0804">Transcription</keyword>
<keyword evidence="6" id="KW-0539">Nucleus</keyword>
<organism evidence="8 9">
    <name type="scientific">Dimorphilus gyrociliatus</name>
    <dbReference type="NCBI Taxonomy" id="2664684"/>
    <lineage>
        <taxon>Eukaryota</taxon>
        <taxon>Metazoa</taxon>
        <taxon>Spiralia</taxon>
        <taxon>Lophotrochozoa</taxon>
        <taxon>Annelida</taxon>
        <taxon>Polychaeta</taxon>
        <taxon>Polychaeta incertae sedis</taxon>
        <taxon>Dinophilidae</taxon>
        <taxon>Dimorphilus</taxon>
    </lineage>
</organism>
<evidence type="ECO:0000256" key="2">
    <source>
        <dbReference type="ARBA" id="ARBA00009851"/>
    </source>
</evidence>
<comment type="caution">
    <text evidence="8">The sequence shown here is derived from an EMBL/GenBank/DDBJ whole genome shotgun (WGS) entry which is preliminary data.</text>
</comment>
<evidence type="ECO:0000313" key="8">
    <source>
        <dbReference type="EMBL" id="CAD5123105.1"/>
    </source>
</evidence>
<evidence type="ECO:0000256" key="5">
    <source>
        <dbReference type="ARBA" id="ARBA00023163"/>
    </source>
</evidence>
<protein>
    <recommendedName>
        <fullName evidence="3">Mediator of RNA polymerase II transcription subunit 29</fullName>
    </recommendedName>
    <alternativeName>
        <fullName evidence="7">Mediator complex subunit 29</fullName>
    </alternativeName>
</protein>
<accession>A0A7I8W807</accession>
<sequence>MSANSSQNQEIDPIHFFKSTLPELKTSISNLFTQIADFIEGHKKAEDCKQPADQAASQALSKEIGNAYGLLDQLEYNLKLAAEVCQEATDSQRHAPFNLNELVDVQKSQQSLQSVSLNNYTTITQTHIQSIQIIRDLLVEFSKAISKNSTFPASSLSHTQPLQHQNIALQMSRASTLP</sequence>
<keyword evidence="9" id="KW-1185">Reference proteome</keyword>
<proteinExistence type="inferred from homology"/>
<evidence type="ECO:0000313" key="9">
    <source>
        <dbReference type="Proteomes" id="UP000549394"/>
    </source>
</evidence>
<evidence type="ECO:0000256" key="1">
    <source>
        <dbReference type="ARBA" id="ARBA00004123"/>
    </source>
</evidence>
<dbReference type="EMBL" id="CAJFCJ010000019">
    <property type="protein sequence ID" value="CAD5123105.1"/>
    <property type="molecule type" value="Genomic_DNA"/>
</dbReference>
<dbReference type="GO" id="GO:0006357">
    <property type="term" value="P:regulation of transcription by RNA polymerase II"/>
    <property type="evidence" value="ECO:0007669"/>
    <property type="project" value="TreeGrafter"/>
</dbReference>
<evidence type="ECO:0000256" key="3">
    <source>
        <dbReference type="ARBA" id="ARBA00019684"/>
    </source>
</evidence>